<organism evidence="1 2">
    <name type="scientific">Melia azedarach</name>
    <name type="common">Chinaberry tree</name>
    <dbReference type="NCBI Taxonomy" id="155640"/>
    <lineage>
        <taxon>Eukaryota</taxon>
        <taxon>Viridiplantae</taxon>
        <taxon>Streptophyta</taxon>
        <taxon>Embryophyta</taxon>
        <taxon>Tracheophyta</taxon>
        <taxon>Spermatophyta</taxon>
        <taxon>Magnoliopsida</taxon>
        <taxon>eudicotyledons</taxon>
        <taxon>Gunneridae</taxon>
        <taxon>Pentapetalae</taxon>
        <taxon>rosids</taxon>
        <taxon>malvids</taxon>
        <taxon>Sapindales</taxon>
        <taxon>Meliaceae</taxon>
        <taxon>Melia</taxon>
    </lineage>
</organism>
<evidence type="ECO:0000313" key="2">
    <source>
        <dbReference type="Proteomes" id="UP001164539"/>
    </source>
</evidence>
<dbReference type="Proteomes" id="UP001164539">
    <property type="component" value="Chromosome 3"/>
</dbReference>
<dbReference type="EMBL" id="CM051396">
    <property type="protein sequence ID" value="KAJ4723040.1"/>
    <property type="molecule type" value="Genomic_DNA"/>
</dbReference>
<name>A0ACC1YGV0_MELAZ</name>
<comment type="caution">
    <text evidence="1">The sequence shown here is derived from an EMBL/GenBank/DDBJ whole genome shotgun (WGS) entry which is preliminary data.</text>
</comment>
<protein>
    <submittedName>
        <fullName evidence="1">Pectinesterase inhibitor</fullName>
    </submittedName>
</protein>
<proteinExistence type="predicted"/>
<sequence>MKTLVLSLLLLLQAVTFLPLIQCNMIQQTCKQTPFYNLCFSSLKSDPRSSTADVPKLGLIMVDIIKSKATQMVEQIKVLQKQHKALQKPLSDCHGRYNAVLVGDVPQAVEALEKGDYKFAEDSATDAAIEADSCERSFSAGKSPISQKNKLFHDLSVITASIVKILLAG</sequence>
<gene>
    <name evidence="1" type="ORF">OWV82_006455</name>
</gene>
<accession>A0ACC1YGV0</accession>
<evidence type="ECO:0000313" key="1">
    <source>
        <dbReference type="EMBL" id="KAJ4723040.1"/>
    </source>
</evidence>
<reference evidence="1 2" key="1">
    <citation type="journal article" date="2023" name="Science">
        <title>Complex scaffold remodeling in plant triterpene biosynthesis.</title>
        <authorList>
            <person name="De La Pena R."/>
            <person name="Hodgson H."/>
            <person name="Liu J.C."/>
            <person name="Stephenson M.J."/>
            <person name="Martin A.C."/>
            <person name="Owen C."/>
            <person name="Harkess A."/>
            <person name="Leebens-Mack J."/>
            <person name="Jimenez L.E."/>
            <person name="Osbourn A."/>
            <person name="Sattely E.S."/>
        </authorList>
    </citation>
    <scope>NUCLEOTIDE SEQUENCE [LARGE SCALE GENOMIC DNA]</scope>
    <source>
        <strain evidence="2">cv. JPN11</strain>
        <tissue evidence="1">Leaf</tissue>
    </source>
</reference>
<keyword evidence="2" id="KW-1185">Reference proteome</keyword>